<accession>A0A2Z7AM43</accession>
<dbReference type="Proteomes" id="UP000250235">
    <property type="component" value="Unassembled WGS sequence"/>
</dbReference>
<feature type="region of interest" description="Disordered" evidence="1">
    <location>
        <begin position="102"/>
        <end position="124"/>
    </location>
</feature>
<dbReference type="EMBL" id="KV014036">
    <property type="protein sequence ID" value="KZV22855.1"/>
    <property type="molecule type" value="Genomic_DNA"/>
</dbReference>
<gene>
    <name evidence="2" type="ORF">F511_41084</name>
</gene>
<feature type="compositionally biased region" description="Basic and acidic residues" evidence="1">
    <location>
        <begin position="68"/>
        <end position="81"/>
    </location>
</feature>
<feature type="region of interest" description="Disordered" evidence="1">
    <location>
        <begin position="67"/>
        <end position="90"/>
    </location>
</feature>
<feature type="region of interest" description="Disordered" evidence="1">
    <location>
        <begin position="140"/>
        <end position="172"/>
    </location>
</feature>
<evidence type="ECO:0000256" key="1">
    <source>
        <dbReference type="SAM" id="MobiDB-lite"/>
    </source>
</evidence>
<dbReference type="AlphaFoldDB" id="A0A2Z7AM43"/>
<evidence type="ECO:0000313" key="3">
    <source>
        <dbReference type="Proteomes" id="UP000250235"/>
    </source>
</evidence>
<reference evidence="2 3" key="1">
    <citation type="journal article" date="2015" name="Proc. Natl. Acad. Sci. U.S.A.">
        <title>The resurrection genome of Boea hygrometrica: A blueprint for survival of dehydration.</title>
        <authorList>
            <person name="Xiao L."/>
            <person name="Yang G."/>
            <person name="Zhang L."/>
            <person name="Yang X."/>
            <person name="Zhao S."/>
            <person name="Ji Z."/>
            <person name="Zhou Q."/>
            <person name="Hu M."/>
            <person name="Wang Y."/>
            <person name="Chen M."/>
            <person name="Xu Y."/>
            <person name="Jin H."/>
            <person name="Xiao X."/>
            <person name="Hu G."/>
            <person name="Bao F."/>
            <person name="Hu Y."/>
            <person name="Wan P."/>
            <person name="Li L."/>
            <person name="Deng X."/>
            <person name="Kuang T."/>
            <person name="Xiang C."/>
            <person name="Zhu J.K."/>
            <person name="Oliver M.J."/>
            <person name="He Y."/>
        </authorList>
    </citation>
    <scope>NUCLEOTIDE SEQUENCE [LARGE SCALE GENOMIC DNA]</scope>
    <source>
        <strain evidence="3">cv. XS01</strain>
    </source>
</reference>
<feature type="compositionally biased region" description="Polar residues" evidence="1">
    <location>
        <begin position="145"/>
        <end position="159"/>
    </location>
</feature>
<keyword evidence="3" id="KW-1185">Reference proteome</keyword>
<name>A0A2Z7AM43_9LAMI</name>
<sequence>MDPCDQDMVKCRRRWLGSLEHAEPLGSLGLNGVGETADEYIPTGARQAQDEHIVQQDIVNKSVTSLEHQAHENEPHVHTEGPRGFTDNPTQLEDRSVQIVDSANNPGLDSTSEDNNADHQGSNPSHLQMVAFTADSKEETRLSFLDSSESSHTSSQRMIISSPPDSPHDNTKLDEVDKVVASIDSRMIYVESKLTSVDLRTLSIDSKMHFMESKLRSMNSIIEQLMDTQKILKLDFGRYKHIIYDKLAGQQQQLTTDLDMVKMQLAELVEHLKRVGDAKKGEGGRVDQ</sequence>
<organism evidence="2 3">
    <name type="scientific">Dorcoceras hygrometricum</name>
    <dbReference type="NCBI Taxonomy" id="472368"/>
    <lineage>
        <taxon>Eukaryota</taxon>
        <taxon>Viridiplantae</taxon>
        <taxon>Streptophyta</taxon>
        <taxon>Embryophyta</taxon>
        <taxon>Tracheophyta</taxon>
        <taxon>Spermatophyta</taxon>
        <taxon>Magnoliopsida</taxon>
        <taxon>eudicotyledons</taxon>
        <taxon>Gunneridae</taxon>
        <taxon>Pentapetalae</taxon>
        <taxon>asterids</taxon>
        <taxon>lamiids</taxon>
        <taxon>Lamiales</taxon>
        <taxon>Gesneriaceae</taxon>
        <taxon>Didymocarpoideae</taxon>
        <taxon>Trichosporeae</taxon>
        <taxon>Loxocarpinae</taxon>
        <taxon>Dorcoceras</taxon>
    </lineage>
</organism>
<evidence type="ECO:0000313" key="2">
    <source>
        <dbReference type="EMBL" id="KZV22855.1"/>
    </source>
</evidence>
<dbReference type="OrthoDB" id="342281at2759"/>
<proteinExistence type="predicted"/>
<protein>
    <submittedName>
        <fullName evidence="2">WPP domain-interacting tail-anchored protein 1-like</fullName>
    </submittedName>
</protein>